<organism evidence="8 9">
    <name type="scientific">Octadecabacter antarcticus 307</name>
    <dbReference type="NCBI Taxonomy" id="391626"/>
    <lineage>
        <taxon>Bacteria</taxon>
        <taxon>Pseudomonadati</taxon>
        <taxon>Pseudomonadota</taxon>
        <taxon>Alphaproteobacteria</taxon>
        <taxon>Rhodobacterales</taxon>
        <taxon>Roseobacteraceae</taxon>
        <taxon>Octadecabacter</taxon>
    </lineage>
</organism>
<dbReference type="InterPro" id="IPR003594">
    <property type="entry name" value="HATPase_dom"/>
</dbReference>
<dbReference type="Proteomes" id="UP000005307">
    <property type="component" value="Chromosome"/>
</dbReference>
<keyword evidence="5" id="KW-0175">Coiled coil</keyword>
<keyword evidence="8" id="KW-0418">Kinase</keyword>
<dbReference type="STRING" id="391626.OAN307_c34030"/>
<dbReference type="Pfam" id="PF12860">
    <property type="entry name" value="PAS_7"/>
    <property type="match status" value="1"/>
</dbReference>
<dbReference type="KEGG" id="oat:OAN307_c34030"/>
<dbReference type="PANTHER" id="PTHR43065">
    <property type="entry name" value="SENSOR HISTIDINE KINASE"/>
    <property type="match status" value="1"/>
</dbReference>
<dbReference type="PANTHER" id="PTHR43065:SF42">
    <property type="entry name" value="TWO-COMPONENT SENSOR PPRA"/>
    <property type="match status" value="1"/>
</dbReference>
<dbReference type="InterPro" id="IPR036890">
    <property type="entry name" value="HATPase_C_sf"/>
</dbReference>
<dbReference type="Gene3D" id="3.30.450.20">
    <property type="entry name" value="PAS domain"/>
    <property type="match status" value="2"/>
</dbReference>
<dbReference type="InterPro" id="IPR011006">
    <property type="entry name" value="CheY-like_superfamily"/>
</dbReference>
<dbReference type="eggNOG" id="COG4191">
    <property type="taxonomic scope" value="Bacteria"/>
</dbReference>
<dbReference type="AlphaFoldDB" id="M9R8A6"/>
<dbReference type="EC" id="2.7.13.3" evidence="2"/>
<evidence type="ECO:0000256" key="5">
    <source>
        <dbReference type="SAM" id="Coils"/>
    </source>
</evidence>
<evidence type="ECO:0000313" key="8">
    <source>
        <dbReference type="EMBL" id="AGI68904.1"/>
    </source>
</evidence>
<evidence type="ECO:0000256" key="3">
    <source>
        <dbReference type="ARBA" id="ARBA00022553"/>
    </source>
</evidence>
<evidence type="ECO:0000259" key="7">
    <source>
        <dbReference type="PROSITE" id="PS50110"/>
    </source>
</evidence>
<dbReference type="SUPFAM" id="SSF47384">
    <property type="entry name" value="Homodimeric domain of signal transducing histidine kinase"/>
    <property type="match status" value="1"/>
</dbReference>
<name>M9R8A6_9RHOB</name>
<evidence type="ECO:0000313" key="9">
    <source>
        <dbReference type="Proteomes" id="UP000005307"/>
    </source>
</evidence>
<evidence type="ECO:0000256" key="1">
    <source>
        <dbReference type="ARBA" id="ARBA00000085"/>
    </source>
</evidence>
<dbReference type="SUPFAM" id="SSF55785">
    <property type="entry name" value="PYP-like sensor domain (PAS domain)"/>
    <property type="match status" value="1"/>
</dbReference>
<evidence type="ECO:0000256" key="4">
    <source>
        <dbReference type="PROSITE-ProRule" id="PRU00169"/>
    </source>
</evidence>
<dbReference type="PROSITE" id="PS50110">
    <property type="entry name" value="RESPONSE_REGULATORY"/>
    <property type="match status" value="1"/>
</dbReference>
<accession>M9R8A6</accession>
<dbReference type="InterPro" id="IPR035965">
    <property type="entry name" value="PAS-like_dom_sf"/>
</dbReference>
<dbReference type="PROSITE" id="PS50109">
    <property type="entry name" value="HIS_KIN"/>
    <property type="match status" value="1"/>
</dbReference>
<feature type="domain" description="Response regulatory" evidence="7">
    <location>
        <begin position="553"/>
        <end position="667"/>
    </location>
</feature>
<feature type="coiled-coil region" evidence="5">
    <location>
        <begin position="175"/>
        <end position="212"/>
    </location>
</feature>
<evidence type="ECO:0000259" key="6">
    <source>
        <dbReference type="PROSITE" id="PS50109"/>
    </source>
</evidence>
<feature type="domain" description="Histidine kinase" evidence="6">
    <location>
        <begin position="336"/>
        <end position="545"/>
    </location>
</feature>
<reference evidence="8 9" key="1">
    <citation type="journal article" date="2013" name="PLoS ONE">
        <title>Poles Apart: Arctic and Antarctic Octadecabacter strains Share High Genome Plasticity and a New Type of Xanthorhodopsin.</title>
        <authorList>
            <person name="Vollmers J."/>
            <person name="Voget S."/>
            <person name="Dietrich S."/>
            <person name="Gollnow K."/>
            <person name="Smits M."/>
            <person name="Meyer K."/>
            <person name="Brinkhoff T."/>
            <person name="Simon M."/>
            <person name="Daniel R."/>
        </authorList>
    </citation>
    <scope>NUCLEOTIDE SEQUENCE [LARGE SCALE GENOMIC DNA]</scope>
    <source>
        <strain evidence="8 9">307</strain>
    </source>
</reference>
<sequence length="670" mass="73229">MSQIHPNLTTQLISSQVSSIGVTLDDIMHHSADYIQKLTSAGLNLITQAISIYDRDLRLVVANERFQKMFDLPVRLVEFGACFEDTVRHLVWRGDYGDVVDIEAFISERKTQARAFEPHYFERTRSNGTTISVEGVPLEEGGWVTVYTDISTVKAQEHLLRKRSANLSDKLISRSEELSQTNRALMATITALEEAKRNLTASQDRLNLTNAMTPAHIARVGPDGVYTYSNRKLHTILPSQSSNVIGKHLLDALGEEVYSLISPDFARALNGEAPVLEFTDSQSSKHIRIAFTPEMDSADHVTGVYLLSTDVTEEVNARQALVHARRRELAAQLTSGLAHDFNNLLTIILGQQGRLAAQSNLSPIQHEISQTIRSAAFRGAALIEGLSKVDAKRELEIQPVQMQPFIENFALLAQAALPSGTVLDIAHDLPDPELILDAGFAQDALLNLVLNAGEAMKDPGLVKIDLRRADGPTLLLSVRDTGPGFTEHALKNALAPFYTSKRGKPGRGLGLSTAFDFAKLSGGRIHLGNHKDGGAEITLRLPYQTPPQDLPGLILLVEDDPALRETIREQLRDLGHAVIETDNVAEAVRLAQVPDVTLILTDVMLAQGGTGFDLSEALVDAGLDLPLRAITGLPENDPVRQSLARFHPVLSKPFTLTALKSHLQISQGPT</sequence>
<keyword evidence="9" id="KW-1185">Reference proteome</keyword>
<dbReference type="InterPro" id="IPR001789">
    <property type="entry name" value="Sig_transdc_resp-reg_receiver"/>
</dbReference>
<dbReference type="GO" id="GO:0000155">
    <property type="term" value="F:phosphorelay sensor kinase activity"/>
    <property type="evidence" value="ECO:0007669"/>
    <property type="project" value="InterPro"/>
</dbReference>
<keyword evidence="3 4" id="KW-0597">Phosphoprotein</keyword>
<dbReference type="CDD" id="cd00075">
    <property type="entry name" value="HATPase"/>
    <property type="match status" value="1"/>
</dbReference>
<dbReference type="EMBL" id="CP003740">
    <property type="protein sequence ID" value="AGI68904.1"/>
    <property type="molecule type" value="Genomic_DNA"/>
</dbReference>
<dbReference type="Gene3D" id="3.40.50.2300">
    <property type="match status" value="1"/>
</dbReference>
<dbReference type="InterPro" id="IPR005467">
    <property type="entry name" value="His_kinase_dom"/>
</dbReference>
<feature type="modified residue" description="4-aspartylphosphate" evidence="4">
    <location>
        <position position="602"/>
    </location>
</feature>
<dbReference type="SMART" id="SM00387">
    <property type="entry name" value="HATPase_c"/>
    <property type="match status" value="1"/>
</dbReference>
<dbReference type="PRINTS" id="PR00344">
    <property type="entry name" value="BCTRLSENSOR"/>
</dbReference>
<keyword evidence="8" id="KW-0808">Transferase</keyword>
<dbReference type="Gene3D" id="1.10.287.130">
    <property type="match status" value="1"/>
</dbReference>
<dbReference type="HOGENOM" id="CLU_000445_114_51_5"/>
<dbReference type="Pfam" id="PF02518">
    <property type="entry name" value="HATPase_c"/>
    <property type="match status" value="1"/>
</dbReference>
<dbReference type="Gene3D" id="3.30.565.10">
    <property type="entry name" value="Histidine kinase-like ATPase, C-terminal domain"/>
    <property type="match status" value="1"/>
</dbReference>
<comment type="catalytic activity">
    <reaction evidence="1">
        <text>ATP + protein L-histidine = ADP + protein N-phospho-L-histidine.</text>
        <dbReference type="EC" id="2.7.13.3"/>
    </reaction>
</comment>
<gene>
    <name evidence="8" type="ORF">OAN307_c34030</name>
</gene>
<dbReference type="SUPFAM" id="SSF52172">
    <property type="entry name" value="CheY-like"/>
    <property type="match status" value="1"/>
</dbReference>
<dbReference type="InterPro" id="IPR036097">
    <property type="entry name" value="HisK_dim/P_sf"/>
</dbReference>
<dbReference type="SUPFAM" id="SSF55874">
    <property type="entry name" value="ATPase domain of HSP90 chaperone/DNA topoisomerase II/histidine kinase"/>
    <property type="match status" value="1"/>
</dbReference>
<proteinExistence type="predicted"/>
<dbReference type="SMART" id="SM00448">
    <property type="entry name" value="REC"/>
    <property type="match status" value="1"/>
</dbReference>
<evidence type="ECO:0000256" key="2">
    <source>
        <dbReference type="ARBA" id="ARBA00012438"/>
    </source>
</evidence>
<dbReference type="Pfam" id="PF08448">
    <property type="entry name" value="PAS_4"/>
    <property type="match status" value="1"/>
</dbReference>
<dbReference type="InterPro" id="IPR013656">
    <property type="entry name" value="PAS_4"/>
</dbReference>
<dbReference type="InterPro" id="IPR003661">
    <property type="entry name" value="HisK_dim/P_dom"/>
</dbReference>
<dbReference type="Pfam" id="PF00072">
    <property type="entry name" value="Response_reg"/>
    <property type="match status" value="1"/>
</dbReference>
<protein>
    <recommendedName>
        <fullName evidence="2">histidine kinase</fullName>
        <ecNumber evidence="2">2.7.13.3</ecNumber>
    </recommendedName>
</protein>
<dbReference type="eggNOG" id="COG0784">
    <property type="taxonomic scope" value="Bacteria"/>
</dbReference>
<dbReference type="InterPro" id="IPR004358">
    <property type="entry name" value="Sig_transdc_His_kin-like_C"/>
</dbReference>
<dbReference type="CDD" id="cd00082">
    <property type="entry name" value="HisKA"/>
    <property type="match status" value="1"/>
</dbReference>